<keyword evidence="3" id="KW-1185">Reference proteome</keyword>
<dbReference type="EMBL" id="JAIMBW010000001">
    <property type="protein sequence ID" value="MBY4891391.1"/>
    <property type="molecule type" value="Genomic_DNA"/>
</dbReference>
<protein>
    <submittedName>
        <fullName evidence="2">Uncharacterized protein</fullName>
    </submittedName>
</protein>
<organism evidence="2">
    <name type="scientific">Gymnodinialimonas phycosphaerae</name>
    <dbReference type="NCBI Taxonomy" id="2841589"/>
    <lineage>
        <taxon>Bacteria</taxon>
        <taxon>Pseudomonadati</taxon>
        <taxon>Pseudomonadota</taxon>
        <taxon>Alphaproteobacteria</taxon>
        <taxon>Rhodobacterales</taxon>
        <taxon>Paracoccaceae</taxon>
        <taxon>Gymnodinialimonas</taxon>
    </lineage>
</organism>
<accession>A0A975TVD2</accession>
<reference evidence="2 3" key="1">
    <citation type="submission" date="2021-07" db="EMBL/GenBank/DDBJ databases">
        <title>Karlodiniumbacter phycospheric gen. nov., sp. nov., a phycosphere bacterium isolated from karlodinium veneficum.</title>
        <authorList>
            <person name="Peng Y."/>
            <person name="Jiang L."/>
            <person name="Lee J."/>
        </authorList>
    </citation>
    <scope>NUCLEOTIDE SEQUENCE</scope>
    <source>
        <strain evidence="2 3">N5</strain>
    </source>
</reference>
<evidence type="ECO:0000313" key="3">
    <source>
        <dbReference type="Proteomes" id="UP000693972"/>
    </source>
</evidence>
<name>A0A975TVD2_9RHOB</name>
<evidence type="ECO:0000313" key="2">
    <source>
        <dbReference type="EMBL" id="QXL88185.1"/>
    </source>
</evidence>
<dbReference type="AlphaFoldDB" id="A0A975TVD2"/>
<dbReference type="Proteomes" id="UP000693972">
    <property type="component" value="Unassembled WGS sequence"/>
</dbReference>
<evidence type="ECO:0000313" key="1">
    <source>
        <dbReference type="EMBL" id="MBY4891391.1"/>
    </source>
</evidence>
<sequence length="84" mass="9516">MTDKYKRHGILQTLAECGILPNDLVMPLYKGARTQVEFWEAHKRLKGSARSDIVLPLAGRRGRMGVDLDRYHDVFKADPPAAPR</sequence>
<dbReference type="EMBL" id="CP078073">
    <property type="protein sequence ID" value="QXL88185.1"/>
    <property type="molecule type" value="Genomic_DNA"/>
</dbReference>
<proteinExistence type="predicted"/>
<dbReference type="RefSeq" id="WP_257891268.1">
    <property type="nucleotide sequence ID" value="NZ_JAIMBW010000001.1"/>
</dbReference>
<gene>
    <name evidence="1" type="ORF">KUL25_01285</name>
    <name evidence="2" type="ORF">KUL25_01290</name>
</gene>